<organism evidence="2 3">
    <name type="scientific">Papaver somniferum</name>
    <name type="common">Opium poppy</name>
    <dbReference type="NCBI Taxonomy" id="3469"/>
    <lineage>
        <taxon>Eukaryota</taxon>
        <taxon>Viridiplantae</taxon>
        <taxon>Streptophyta</taxon>
        <taxon>Embryophyta</taxon>
        <taxon>Tracheophyta</taxon>
        <taxon>Spermatophyta</taxon>
        <taxon>Magnoliopsida</taxon>
        <taxon>Ranunculales</taxon>
        <taxon>Papaveraceae</taxon>
        <taxon>Papaveroideae</taxon>
        <taxon>Papaver</taxon>
    </lineage>
</organism>
<feature type="compositionally biased region" description="Basic and acidic residues" evidence="1">
    <location>
        <begin position="125"/>
        <end position="144"/>
    </location>
</feature>
<feature type="region of interest" description="Disordered" evidence="1">
    <location>
        <begin position="184"/>
        <end position="236"/>
    </location>
</feature>
<dbReference type="OMA" id="HVDTSNF"/>
<dbReference type="OrthoDB" id="1913135at2759"/>
<feature type="compositionally biased region" description="Basic and acidic residues" evidence="1">
    <location>
        <begin position="299"/>
        <end position="320"/>
    </location>
</feature>
<feature type="region of interest" description="Disordered" evidence="1">
    <location>
        <begin position="1"/>
        <end position="150"/>
    </location>
</feature>
<evidence type="ECO:0000256" key="1">
    <source>
        <dbReference type="SAM" id="MobiDB-lite"/>
    </source>
</evidence>
<keyword evidence="3" id="KW-1185">Reference proteome</keyword>
<feature type="compositionally biased region" description="Basic and acidic residues" evidence="1">
    <location>
        <begin position="257"/>
        <end position="288"/>
    </location>
</feature>
<dbReference type="PANTHER" id="PTHR34660:SF3">
    <property type="entry name" value="RRM DOMAIN-CONTAINING PROTEIN"/>
    <property type="match status" value="1"/>
</dbReference>
<dbReference type="Gramene" id="RZC68654">
    <property type="protein sequence ID" value="RZC68654"/>
    <property type="gene ID" value="C5167_031875"/>
</dbReference>
<evidence type="ECO:0000313" key="2">
    <source>
        <dbReference type="EMBL" id="RZC68654.1"/>
    </source>
</evidence>
<feature type="compositionally biased region" description="Basic residues" evidence="1">
    <location>
        <begin position="29"/>
        <end position="38"/>
    </location>
</feature>
<reference evidence="2 3" key="1">
    <citation type="journal article" date="2018" name="Science">
        <title>The opium poppy genome and morphinan production.</title>
        <authorList>
            <person name="Guo L."/>
            <person name="Winzer T."/>
            <person name="Yang X."/>
            <person name="Li Y."/>
            <person name="Ning Z."/>
            <person name="He Z."/>
            <person name="Teodor R."/>
            <person name="Lu Y."/>
            <person name="Bowser T.A."/>
            <person name="Graham I.A."/>
            <person name="Ye K."/>
        </authorList>
    </citation>
    <scope>NUCLEOTIDE SEQUENCE [LARGE SCALE GENOMIC DNA]</scope>
    <source>
        <strain evidence="3">cv. HN1</strain>
        <tissue evidence="2">Leaves</tissue>
    </source>
</reference>
<sequence>MSRCFPFPPPGYEKKTRPDDVELLTKEKHKEKKHKKDKKDKDKDKDKKREGKEKKDKERSKDKHKEKKDRKDKDKHKDKDKDKKKDKDGDKDKSKILAEKKPEGIPEGHIGGRPVENFQQTWEIKNPKSADVLDRGIGDEERRTGNHMVETFNGNDKWRIEGISRVAEKDFERRGEADKKVFNKQPDVQRKTDVEGWTGGATVQSFSRLDQKGTGKDSNVDKGHDRKGIGQRNFDGKAVTGNAVIGNPVVQNFTTGTDEKKIEGVARLIDKDAEKVKEKSKSKGSDDKHKKREKKSKGKDKDRDKEKEKTKEREKAKDKGGSLNNKQDKIIGSGKDIIDTLKPLPLPKDINNGASMEGSSRKRKEPEANGFLHENESRPNKLLKPVLPVHPFVENGLPENESRPNKLLKPVLPVHPTVENGRKLEPSQIATQGAPEIKQGPGNHLKVDSKEHKVKEHKVKEHKVNGLTEAQPTSINSTKSSLVSSHASENGVASTKPPHPDAKYLSQILTIPKMEEWSDFDDQDWLFGENTQLKKPRDESFGVEERPQVWAEAVRIESADVCALPYVIPY</sequence>
<feature type="compositionally biased region" description="Polar residues" evidence="1">
    <location>
        <begin position="468"/>
        <end position="493"/>
    </location>
</feature>
<feature type="compositionally biased region" description="Basic and acidic residues" evidence="1">
    <location>
        <begin position="445"/>
        <end position="464"/>
    </location>
</feature>
<feature type="compositionally biased region" description="Basic residues" evidence="1">
    <location>
        <begin position="289"/>
        <end position="298"/>
    </location>
</feature>
<proteinExistence type="predicted"/>
<gene>
    <name evidence="2" type="ORF">C5167_031875</name>
</gene>
<protein>
    <recommendedName>
        <fullName evidence="4">Myb-like protein X</fullName>
    </recommendedName>
</protein>
<feature type="compositionally biased region" description="Basic and acidic residues" evidence="1">
    <location>
        <begin position="39"/>
        <end position="106"/>
    </location>
</feature>
<dbReference type="STRING" id="3469.A0A4Y7K5M8"/>
<feature type="region of interest" description="Disordered" evidence="1">
    <location>
        <begin position="427"/>
        <end position="501"/>
    </location>
</feature>
<feature type="compositionally biased region" description="Basic and acidic residues" evidence="1">
    <location>
        <begin position="12"/>
        <end position="28"/>
    </location>
</feature>
<name>A0A4Y7K5M8_PAPSO</name>
<accession>A0A4Y7K5M8</accession>
<evidence type="ECO:0008006" key="4">
    <source>
        <dbReference type="Google" id="ProtNLM"/>
    </source>
</evidence>
<evidence type="ECO:0000313" key="3">
    <source>
        <dbReference type="Proteomes" id="UP000316621"/>
    </source>
</evidence>
<feature type="region of interest" description="Disordered" evidence="1">
    <location>
        <begin position="248"/>
        <end position="383"/>
    </location>
</feature>
<feature type="compositionally biased region" description="Basic and acidic residues" evidence="1">
    <location>
        <begin position="184"/>
        <end position="194"/>
    </location>
</feature>
<dbReference type="AlphaFoldDB" id="A0A4Y7K5M8"/>
<feature type="compositionally biased region" description="Pro residues" evidence="1">
    <location>
        <begin position="1"/>
        <end position="11"/>
    </location>
</feature>
<dbReference type="PANTHER" id="PTHR34660">
    <property type="entry name" value="MYB-LIKE PROTEIN X"/>
    <property type="match status" value="1"/>
</dbReference>
<dbReference type="EMBL" id="CM010721">
    <property type="protein sequence ID" value="RZC68654.1"/>
    <property type="molecule type" value="Genomic_DNA"/>
</dbReference>
<dbReference type="Proteomes" id="UP000316621">
    <property type="component" value="Chromosome 7"/>
</dbReference>
<feature type="compositionally biased region" description="Basic and acidic residues" evidence="1">
    <location>
        <begin position="209"/>
        <end position="228"/>
    </location>
</feature>